<reference evidence="2" key="1">
    <citation type="submission" date="2021-06" db="EMBL/GenBank/DDBJ databases">
        <authorList>
            <person name="Kallberg Y."/>
            <person name="Tangrot J."/>
            <person name="Rosling A."/>
        </authorList>
    </citation>
    <scope>NUCLEOTIDE SEQUENCE</scope>
    <source>
        <strain evidence="2">IN212</strain>
    </source>
</reference>
<dbReference type="AlphaFoldDB" id="A0A9N8VVQ9"/>
<protein>
    <submittedName>
        <fullName evidence="2">10418_t:CDS:1</fullName>
    </submittedName>
</protein>
<feature type="transmembrane region" description="Helical" evidence="1">
    <location>
        <begin position="273"/>
        <end position="301"/>
    </location>
</feature>
<dbReference type="Proteomes" id="UP000789396">
    <property type="component" value="Unassembled WGS sequence"/>
</dbReference>
<evidence type="ECO:0000313" key="3">
    <source>
        <dbReference type="Proteomes" id="UP000789396"/>
    </source>
</evidence>
<keyword evidence="1" id="KW-1133">Transmembrane helix</keyword>
<name>A0A9N8VVQ9_9GLOM</name>
<dbReference type="EMBL" id="CAJVPZ010000350">
    <property type="protein sequence ID" value="CAG8462097.1"/>
    <property type="molecule type" value="Genomic_DNA"/>
</dbReference>
<sequence length="315" mass="36682">MSYTNFPDFSQEIAKLLQEAVNNFDVLIQAEESQIGEICYEQSENVSDQNAFHALSILMAANELVIYKLIECTQTYLIEKQTNPYTLFDSDDFLHLDEAALIEILKCDDLEMGETLDLKNRSRWSDQDFSTLEGLLHRCIPLIRFFQMSSNDYYQKVRDPFQKILPKQLDEDVIRYHLDSGGKSDKIKSPDKAILWDAKSGLCFGNTDLRMNQSTQTSNWISKKQVYEHRITESETFFAEEFEVFQIEKLPFEFEFPQIQLSPSQIDNISDKVLIAILLIAYLFQIRIVIVLYVLMLRYLLKDGLQKSASQENQK</sequence>
<keyword evidence="3" id="KW-1185">Reference proteome</keyword>
<keyword evidence="1" id="KW-0812">Transmembrane</keyword>
<evidence type="ECO:0000256" key="1">
    <source>
        <dbReference type="SAM" id="Phobius"/>
    </source>
</evidence>
<evidence type="ECO:0000313" key="2">
    <source>
        <dbReference type="EMBL" id="CAG8462097.1"/>
    </source>
</evidence>
<dbReference type="OrthoDB" id="25620at2759"/>
<comment type="caution">
    <text evidence="2">The sequence shown here is derived from an EMBL/GenBank/DDBJ whole genome shotgun (WGS) entry which is preliminary data.</text>
</comment>
<accession>A0A9N8VVQ9</accession>
<keyword evidence="1" id="KW-0472">Membrane</keyword>
<organism evidence="2 3">
    <name type="scientific">Racocetra fulgida</name>
    <dbReference type="NCBI Taxonomy" id="60492"/>
    <lineage>
        <taxon>Eukaryota</taxon>
        <taxon>Fungi</taxon>
        <taxon>Fungi incertae sedis</taxon>
        <taxon>Mucoromycota</taxon>
        <taxon>Glomeromycotina</taxon>
        <taxon>Glomeromycetes</taxon>
        <taxon>Diversisporales</taxon>
        <taxon>Gigasporaceae</taxon>
        <taxon>Racocetra</taxon>
    </lineage>
</organism>
<proteinExistence type="predicted"/>
<dbReference type="Gene3D" id="1.25.40.420">
    <property type="match status" value="1"/>
</dbReference>
<gene>
    <name evidence="2" type="ORF">RFULGI_LOCUS729</name>
</gene>